<proteinExistence type="inferred from homology"/>
<dbReference type="FunFam" id="2.40.110.10:FF:000031">
    <property type="entry name" value="Acyl-CoA dehydrogenase, putative"/>
    <property type="match status" value="1"/>
</dbReference>
<dbReference type="Pfam" id="PF00441">
    <property type="entry name" value="Acyl-CoA_dh_1"/>
    <property type="match status" value="1"/>
</dbReference>
<dbReference type="Gene3D" id="1.20.140.10">
    <property type="entry name" value="Butyryl-CoA Dehydrogenase, subunit A, domain 3"/>
    <property type="match status" value="1"/>
</dbReference>
<comment type="function">
    <text evidence="7">Involved in the assimilation of dimethylsulphoniopropionate (DMSP), an important compound in the fixation of carbon in marine phytoplankton, by mediating the conversion of 3-(methylthio)propanoyl-CoA (MMPA-CoA) to 3-(methylthio)acryloyl-CoA (MTA-CoA).</text>
</comment>
<name>A0A4R6UEB2_9GAMM</name>
<evidence type="ECO:0000313" key="15">
    <source>
        <dbReference type="EMBL" id="TDQ45061.1"/>
    </source>
</evidence>
<dbReference type="OrthoDB" id="9764895at2"/>
<dbReference type="AlphaFoldDB" id="A0A4R6UEB2"/>
<evidence type="ECO:0000256" key="7">
    <source>
        <dbReference type="ARBA" id="ARBA00058683"/>
    </source>
</evidence>
<evidence type="ECO:0000256" key="4">
    <source>
        <dbReference type="ARBA" id="ARBA00022827"/>
    </source>
</evidence>
<evidence type="ECO:0000256" key="1">
    <source>
        <dbReference type="ARBA" id="ARBA00001974"/>
    </source>
</evidence>
<evidence type="ECO:0000256" key="6">
    <source>
        <dbReference type="ARBA" id="ARBA00051388"/>
    </source>
</evidence>
<feature type="domain" description="Acyl-CoA oxidase/dehydrogenase middle" evidence="12">
    <location>
        <begin position="161"/>
        <end position="270"/>
    </location>
</feature>
<evidence type="ECO:0000259" key="11">
    <source>
        <dbReference type="Pfam" id="PF00441"/>
    </source>
</evidence>
<comment type="cofactor">
    <cofactor evidence="1 10">
        <name>FAD</name>
        <dbReference type="ChEBI" id="CHEBI:57692"/>
    </cofactor>
</comment>
<dbReference type="SUPFAM" id="SSF56645">
    <property type="entry name" value="Acyl-CoA dehydrogenase NM domain-like"/>
    <property type="match status" value="1"/>
</dbReference>
<dbReference type="Pfam" id="PF02770">
    <property type="entry name" value="Acyl-CoA_dh_M"/>
    <property type="match status" value="1"/>
</dbReference>
<dbReference type="RefSeq" id="WP_133592838.1">
    <property type="nucleotide sequence ID" value="NZ_CP037953.1"/>
</dbReference>
<dbReference type="InterPro" id="IPR006091">
    <property type="entry name" value="Acyl-CoA_Oxase/DH_mid-dom"/>
</dbReference>
<evidence type="ECO:0000259" key="14">
    <source>
        <dbReference type="Pfam" id="PF12806"/>
    </source>
</evidence>
<evidence type="ECO:0000259" key="13">
    <source>
        <dbReference type="Pfam" id="PF02771"/>
    </source>
</evidence>
<keyword evidence="4 10" id="KW-0274">FAD</keyword>
<evidence type="ECO:0000259" key="12">
    <source>
        <dbReference type="Pfam" id="PF02770"/>
    </source>
</evidence>
<dbReference type="InterPro" id="IPR025878">
    <property type="entry name" value="Acyl-CoA_dh-like_C_dom"/>
</dbReference>
<dbReference type="PANTHER" id="PTHR42803:SF1">
    <property type="entry name" value="BROAD-SPECIFICITY LINEAR ACYL-COA DEHYDROGENASE FADE5"/>
    <property type="match status" value="1"/>
</dbReference>
<evidence type="ECO:0000256" key="2">
    <source>
        <dbReference type="ARBA" id="ARBA00009347"/>
    </source>
</evidence>
<dbReference type="GO" id="GO:0016627">
    <property type="term" value="F:oxidoreductase activity, acting on the CH-CH group of donors"/>
    <property type="evidence" value="ECO:0007669"/>
    <property type="project" value="InterPro"/>
</dbReference>
<sequence>MTYKAPLRDYQFLLKDWLKLPEKWQALTGSADLDDSLLDAVLEEAGKFCGEVLSPINRSGDEEGCHFENGVVRTPKGFKEAWKQFAESGWQSLCGDPNYGGQGLPRALHVAIEEMIYGANTSFCLYSSLTNGATECLSAHGDDALKSTYLPKLLSGEWAGAMCLTEPHAGTDLGLLKTKAAPNNDGSYSISGTKIFITGGEHDLTDNIIHLVLARLPDAPEGTKGISLFLVPKVLVNSDLSLGERNAIHCGSIEHKMGIKASSTCVMNLDGAKGWLIGKPHQGLRAMFTMMNVERLSIAIQGIGLGELAWQIAARYAVERKQGRAEQSENTADPIIVHGDVQRMLMTMRAYNEGGRALALWMGTLLDAAHRGNDEKQKAEADAMLALLTPIAKGFFTDTGFDACNLGVQVLGGHGYVREWGVEQTVRDARIAQIYEGTNGVQALDLVGRKVIANKGETAKVLLHEIRETAHDHPDLIWRDALKVAANDFEQALNALLSNAEKGGHHANANAVHFMHLSGYLIYGWLWAQQLQVLHNNVSDDPFVRNKRITADFYRRQLLPRTASLKVLIVGDACDWTIPDTEYYAV</sequence>
<evidence type="ECO:0000256" key="9">
    <source>
        <dbReference type="ARBA" id="ARBA00069043"/>
    </source>
</evidence>
<dbReference type="Gene3D" id="2.40.110.10">
    <property type="entry name" value="Butyryl-CoA Dehydrogenase, subunit A, domain 2"/>
    <property type="match status" value="1"/>
</dbReference>
<comment type="catalytic activity">
    <reaction evidence="6">
        <text>3-(methylsulfanyl)propanoyl-CoA + oxidized [electron-transfer flavoprotein] + H(+) = 3-(methylsulfanyl)acryloyl-CoA + reduced [electron-transfer flavoprotein]</text>
        <dbReference type="Rhea" id="RHEA:52612"/>
        <dbReference type="Rhea" id="RHEA-COMP:10685"/>
        <dbReference type="Rhea" id="RHEA-COMP:10686"/>
        <dbReference type="ChEBI" id="CHEBI:15378"/>
        <dbReference type="ChEBI" id="CHEBI:57692"/>
        <dbReference type="ChEBI" id="CHEBI:58307"/>
        <dbReference type="ChEBI" id="CHEBI:82815"/>
        <dbReference type="ChEBI" id="CHEBI:84994"/>
        <dbReference type="EC" id="1.3.99.41"/>
    </reaction>
    <physiologicalReaction direction="left-to-right" evidence="6">
        <dbReference type="Rhea" id="RHEA:52613"/>
    </physiologicalReaction>
</comment>
<dbReference type="Pfam" id="PF02771">
    <property type="entry name" value="Acyl-CoA_dh_N"/>
    <property type="match status" value="1"/>
</dbReference>
<evidence type="ECO:0000313" key="16">
    <source>
        <dbReference type="Proteomes" id="UP000295375"/>
    </source>
</evidence>
<keyword evidence="16" id="KW-1185">Reference proteome</keyword>
<dbReference type="EMBL" id="SNYM01000021">
    <property type="protein sequence ID" value="TDQ45061.1"/>
    <property type="molecule type" value="Genomic_DNA"/>
</dbReference>
<evidence type="ECO:0000256" key="8">
    <source>
        <dbReference type="ARBA" id="ARBA00066694"/>
    </source>
</evidence>
<accession>A0A4R6UEB2</accession>
<dbReference type="Proteomes" id="UP000295375">
    <property type="component" value="Unassembled WGS sequence"/>
</dbReference>
<organism evidence="15 16">
    <name type="scientific">Permianibacter aggregans</name>
    <dbReference type="NCBI Taxonomy" id="1510150"/>
    <lineage>
        <taxon>Bacteria</taxon>
        <taxon>Pseudomonadati</taxon>
        <taxon>Pseudomonadota</taxon>
        <taxon>Gammaproteobacteria</taxon>
        <taxon>Pseudomonadales</taxon>
        <taxon>Pseudomonadaceae</taxon>
        <taxon>Permianibacter</taxon>
    </lineage>
</organism>
<dbReference type="EC" id="1.3.99.41" evidence="8"/>
<feature type="domain" description="Acyl-CoA dehydrogenase/oxidase C-terminal" evidence="11">
    <location>
        <begin position="282"/>
        <end position="445"/>
    </location>
</feature>
<dbReference type="Gene3D" id="1.10.540.10">
    <property type="entry name" value="Acyl-CoA dehydrogenase/oxidase, N-terminal domain"/>
    <property type="match status" value="1"/>
</dbReference>
<dbReference type="SUPFAM" id="SSF47203">
    <property type="entry name" value="Acyl-CoA dehydrogenase C-terminal domain-like"/>
    <property type="match status" value="1"/>
</dbReference>
<dbReference type="InterPro" id="IPR036250">
    <property type="entry name" value="AcylCo_DH-like_C"/>
</dbReference>
<protein>
    <recommendedName>
        <fullName evidence="9">3-methylmercaptopropionyl-CoA dehydrogenase</fullName>
        <ecNumber evidence="8">1.3.99.41</ecNumber>
    </recommendedName>
</protein>
<reference evidence="15 16" key="1">
    <citation type="submission" date="2019-03" db="EMBL/GenBank/DDBJ databases">
        <title>Genomic Encyclopedia of Type Strains, Phase IV (KMG-IV): sequencing the most valuable type-strain genomes for metagenomic binning, comparative biology and taxonomic classification.</title>
        <authorList>
            <person name="Goeker M."/>
        </authorList>
    </citation>
    <scope>NUCLEOTIDE SEQUENCE [LARGE SCALE GENOMIC DNA]</scope>
    <source>
        <strain evidence="15 16">DSM 103792</strain>
    </source>
</reference>
<dbReference type="GO" id="GO:0050660">
    <property type="term" value="F:flavin adenine dinucleotide binding"/>
    <property type="evidence" value="ECO:0007669"/>
    <property type="project" value="InterPro"/>
</dbReference>
<feature type="domain" description="Acyl-CoA dehydrogenase/oxidase N-terminal" evidence="13">
    <location>
        <begin position="40"/>
        <end position="157"/>
    </location>
</feature>
<keyword evidence="5 10" id="KW-0560">Oxidoreductase</keyword>
<evidence type="ECO:0000256" key="5">
    <source>
        <dbReference type="ARBA" id="ARBA00023002"/>
    </source>
</evidence>
<comment type="similarity">
    <text evidence="2 10">Belongs to the acyl-CoA dehydrogenase family.</text>
</comment>
<keyword evidence="3 10" id="KW-0285">Flavoprotein</keyword>
<dbReference type="InterPro" id="IPR046373">
    <property type="entry name" value="Acyl-CoA_Oxase/DH_mid-dom_sf"/>
</dbReference>
<comment type="caution">
    <text evidence="15">The sequence shown here is derived from an EMBL/GenBank/DDBJ whole genome shotgun (WGS) entry which is preliminary data.</text>
</comment>
<dbReference type="InterPro" id="IPR052166">
    <property type="entry name" value="Diverse_Acyl-CoA_DH"/>
</dbReference>
<dbReference type="InterPro" id="IPR013786">
    <property type="entry name" value="AcylCoA_DH/ox_N"/>
</dbReference>
<dbReference type="PANTHER" id="PTHR42803">
    <property type="entry name" value="ACYL-COA DEHYDROGENASE"/>
    <property type="match status" value="1"/>
</dbReference>
<dbReference type="InterPro" id="IPR009100">
    <property type="entry name" value="AcylCoA_DH/oxidase_NM_dom_sf"/>
</dbReference>
<feature type="domain" description="Acetyl-CoA dehydrogenase-like C-terminal" evidence="14">
    <location>
        <begin position="463"/>
        <end position="569"/>
    </location>
</feature>
<dbReference type="Pfam" id="PF12806">
    <property type="entry name" value="Acyl-CoA_dh_C"/>
    <property type="match status" value="1"/>
</dbReference>
<dbReference type="InterPro" id="IPR009075">
    <property type="entry name" value="AcylCo_DH/oxidase_C"/>
</dbReference>
<dbReference type="InterPro" id="IPR037069">
    <property type="entry name" value="AcylCoA_DH/ox_N_sf"/>
</dbReference>
<evidence type="ECO:0000256" key="10">
    <source>
        <dbReference type="RuleBase" id="RU362125"/>
    </source>
</evidence>
<gene>
    <name evidence="15" type="ORF">EV696_12121</name>
</gene>
<evidence type="ECO:0000256" key="3">
    <source>
        <dbReference type="ARBA" id="ARBA00022630"/>
    </source>
</evidence>